<protein>
    <submittedName>
        <fullName evidence="1">Uncharacterized protein</fullName>
    </submittedName>
</protein>
<keyword evidence="2" id="KW-1185">Reference proteome</keyword>
<evidence type="ECO:0000313" key="1">
    <source>
        <dbReference type="EMBL" id="MEM5948978.1"/>
    </source>
</evidence>
<dbReference type="EMBL" id="JBCHKQ010000017">
    <property type="protein sequence ID" value="MEM5948978.1"/>
    <property type="molecule type" value="Genomic_DNA"/>
</dbReference>
<gene>
    <name evidence="1" type="ORF">WKV44_10565</name>
</gene>
<name>A0ABU9UE87_9SPIR</name>
<dbReference type="Proteomes" id="UP001466331">
    <property type="component" value="Unassembled WGS sequence"/>
</dbReference>
<evidence type="ECO:0000313" key="2">
    <source>
        <dbReference type="Proteomes" id="UP001466331"/>
    </source>
</evidence>
<organism evidence="1 2">
    <name type="scientific">Rarispira pelagica</name>
    <dbReference type="NCBI Taxonomy" id="3141764"/>
    <lineage>
        <taxon>Bacteria</taxon>
        <taxon>Pseudomonadati</taxon>
        <taxon>Spirochaetota</taxon>
        <taxon>Spirochaetia</taxon>
        <taxon>Winmispirales</taxon>
        <taxon>Winmispiraceae</taxon>
        <taxon>Rarispira</taxon>
    </lineage>
</organism>
<proteinExistence type="predicted"/>
<dbReference type="RefSeq" id="WP_420070429.1">
    <property type="nucleotide sequence ID" value="NZ_JBCHKQ010000017.1"/>
</dbReference>
<feature type="non-terminal residue" evidence="1">
    <location>
        <position position="1"/>
    </location>
</feature>
<accession>A0ABU9UE87</accession>
<reference evidence="1 2" key="1">
    <citation type="submission" date="2024-03" db="EMBL/GenBank/DDBJ databases">
        <title>Ignisphaera cupida sp. nov., a hyperthermophilic hydrolytic archaeon from a hot spring of Kamchatka, and proposal of Ignisphaeraceae fam. nov.</title>
        <authorList>
            <person name="Podosokorskaya O.A."/>
            <person name="Elcheninov A.G."/>
            <person name="Maltseva A.I."/>
            <person name="Zayulina K.S."/>
            <person name="Novikov A."/>
            <person name="Merkel A.Y."/>
        </authorList>
    </citation>
    <scope>NUCLEOTIDE SEQUENCE [LARGE SCALE GENOMIC DNA]</scope>
    <source>
        <strain evidence="1 2">38H-sp</strain>
    </source>
</reference>
<comment type="caution">
    <text evidence="1">The sequence shown here is derived from an EMBL/GenBank/DDBJ whole genome shotgun (WGS) entry which is preliminary data.</text>
</comment>
<sequence length="215" mass="23823">GRAPRNLSNEQRSEYMISVMNLVSSISNIPSNYDCTDLTLYIYNKAMYAAIGVNDSYKNLWHGNSTLGDAGLSLTYIQARDMNPEYQMRNIMFYSGDGQAMSRNPSTFDKNFYSSNVEVGTVAILKPAEGASGFTGHTYTVVGFMQGSFGIRTGIWVMSGGQDHPPQIWLITPTAVYYSPDGITSDLDNLIYKGDDGLNMYSDCEFIGWGEIQPQ</sequence>